<accession>H5X150</accession>
<organism evidence="1 2">
    <name type="scientific">Saccharomonospora marina XMU15</name>
    <dbReference type="NCBI Taxonomy" id="882083"/>
    <lineage>
        <taxon>Bacteria</taxon>
        <taxon>Bacillati</taxon>
        <taxon>Actinomycetota</taxon>
        <taxon>Actinomycetes</taxon>
        <taxon>Pseudonocardiales</taxon>
        <taxon>Pseudonocardiaceae</taxon>
        <taxon>Saccharomonospora</taxon>
    </lineage>
</organism>
<name>H5X150_9PSEU</name>
<dbReference type="EMBL" id="CM001439">
    <property type="protein sequence ID" value="EHR53109.1"/>
    <property type="molecule type" value="Genomic_DNA"/>
</dbReference>
<reference evidence="1 2" key="1">
    <citation type="journal article" date="2012" name="Stand. Genomic Sci.">
        <title>Genome sequence of the ocean sediment bacterium Saccharomonospora marina type strain (XMU15(T)).</title>
        <authorList>
            <person name="Klenk H.P."/>
            <person name="Lu M."/>
            <person name="Lucas S."/>
            <person name="Lapidus A."/>
            <person name="Copeland A."/>
            <person name="Pitluck S."/>
            <person name="Goodwin L.A."/>
            <person name="Han C."/>
            <person name="Tapia R."/>
            <person name="Brambilla E.M."/>
            <person name="Potter G."/>
            <person name="Land M."/>
            <person name="Ivanova N."/>
            <person name="Rohde M."/>
            <person name="Goker M."/>
            <person name="Detter J.C."/>
            <person name="Li W.J."/>
            <person name="Kyrpides N.C."/>
            <person name="Woyke T."/>
        </authorList>
    </citation>
    <scope>NUCLEOTIDE SEQUENCE [LARGE SCALE GENOMIC DNA]</scope>
    <source>
        <strain evidence="1 2">XMU15</strain>
    </source>
</reference>
<dbReference type="HOGENOM" id="CLU_1184359_0_0_11"/>
<dbReference type="Proteomes" id="UP000004926">
    <property type="component" value="Chromosome"/>
</dbReference>
<sequence length="211" mass="23340">MYGVGAGFRAVRWVDFFEGAPDAPPWALWLGHREEEGESGVRVGTLPRKRYEQTMCPRGGDPVAEVAHSGALGLVNLTLPDTSVPRPEGLIVALVEHAERQAKRYREWPLVWWDIDGAWVRARVWHFAGAWTGFTEALPDTYVVAIGVGVESRGLSLARVSDLTAYGTDLRAPLSLVELGRHKSTQPKAWIPPPTREAFHPDQLALTPKTD</sequence>
<dbReference type="STRING" id="882083.SacmaDRAFT_4938"/>
<dbReference type="eggNOG" id="ENOG5032G52">
    <property type="taxonomic scope" value="Bacteria"/>
</dbReference>
<keyword evidence="2" id="KW-1185">Reference proteome</keyword>
<evidence type="ECO:0000313" key="2">
    <source>
        <dbReference type="Proteomes" id="UP000004926"/>
    </source>
</evidence>
<gene>
    <name evidence="1" type="ORF">SacmaDRAFT_4938</name>
</gene>
<evidence type="ECO:0000313" key="1">
    <source>
        <dbReference type="EMBL" id="EHR53109.1"/>
    </source>
</evidence>
<protein>
    <submittedName>
        <fullName evidence="1">Uncharacterized protein</fullName>
    </submittedName>
</protein>
<dbReference type="AlphaFoldDB" id="H5X150"/>
<proteinExistence type="predicted"/>